<reference evidence="8" key="1">
    <citation type="journal article" date="2019" name="Int. J. Syst. Evol. Microbiol.">
        <title>The Global Catalogue of Microorganisms (GCM) 10K type strain sequencing project: providing services to taxonomists for standard genome sequencing and annotation.</title>
        <authorList>
            <consortium name="The Broad Institute Genomics Platform"/>
            <consortium name="The Broad Institute Genome Sequencing Center for Infectious Disease"/>
            <person name="Wu L."/>
            <person name="Ma J."/>
        </authorList>
    </citation>
    <scope>NUCLEOTIDE SEQUENCE [LARGE SCALE GENOMIC DNA]</scope>
    <source>
        <strain evidence="8">JCM 16929</strain>
    </source>
</reference>
<proteinExistence type="inferred from homology"/>
<dbReference type="SUPFAM" id="SSF56209">
    <property type="entry name" value="Nitrile hydratase alpha chain"/>
    <property type="match status" value="1"/>
</dbReference>
<evidence type="ECO:0000256" key="1">
    <source>
        <dbReference type="ARBA" id="ARBA00009363"/>
    </source>
</evidence>
<feature type="domain" description="Nitrile hydratase alpha/Thiocyanate hydrolase gamma" evidence="6">
    <location>
        <begin position="18"/>
        <end position="197"/>
    </location>
</feature>
<dbReference type="InterPro" id="IPR023900">
    <property type="entry name" value="CN_Hdrtase_asu/SCN_Hdrlase_gsu"/>
</dbReference>
<dbReference type="Pfam" id="PF02979">
    <property type="entry name" value="NHase_alpha"/>
    <property type="match status" value="1"/>
</dbReference>
<evidence type="ECO:0000256" key="5">
    <source>
        <dbReference type="ARBA" id="ARBA00044877"/>
    </source>
</evidence>
<gene>
    <name evidence="7" type="primary">nthA</name>
    <name evidence="7" type="ORF">GCM10022236_17190</name>
</gene>
<comment type="similarity">
    <text evidence="1">Belongs to the nitrile hydratase subunit alpha family.</text>
</comment>
<dbReference type="InterPro" id="IPR004232">
    <property type="entry name" value="CN_Hdrtase_a/SCN_Hdrlase_g"/>
</dbReference>
<dbReference type="EMBL" id="BAABAB010000010">
    <property type="protein sequence ID" value="GAA3615676.1"/>
    <property type="molecule type" value="Genomic_DNA"/>
</dbReference>
<dbReference type="NCBIfam" id="TIGR01323">
    <property type="entry name" value="nitrile_alph"/>
    <property type="match status" value="1"/>
</dbReference>
<dbReference type="EC" id="4.2.1.84" evidence="2"/>
<keyword evidence="3" id="KW-0479">Metal-binding</keyword>
<evidence type="ECO:0000256" key="4">
    <source>
        <dbReference type="ARBA" id="ARBA00023239"/>
    </source>
</evidence>
<keyword evidence="8" id="KW-1185">Reference proteome</keyword>
<dbReference type="RefSeq" id="WP_344803398.1">
    <property type="nucleotide sequence ID" value="NZ_BAABAB010000010.1"/>
</dbReference>
<evidence type="ECO:0000259" key="6">
    <source>
        <dbReference type="Pfam" id="PF02979"/>
    </source>
</evidence>
<evidence type="ECO:0000256" key="2">
    <source>
        <dbReference type="ARBA" id="ARBA00013079"/>
    </source>
</evidence>
<dbReference type="InterPro" id="IPR036648">
    <property type="entry name" value="CN_Hdrase_a/SCN_Hdrase_g_sf"/>
</dbReference>
<dbReference type="PIRSF" id="PIRSF001426">
    <property type="entry name" value="NHase_alpha"/>
    <property type="match status" value="1"/>
</dbReference>
<sequence>MSQARDGDHHHPTPPSPVERRAAALEELLTEKGLVPEGYIEAVTSFYQNDVGPMNGARAVARAWVDAGFRARLLEDGPAALDELGLDSDENFVAVANEPGVHNVVVCTLCSCYPWDVLGLPPGWYKEPPYRARMVREPRVLLEEMGCDLPDDVEVRVWDSSAEVRYLVVPERPAGTEELSETELAELVTRDSMIGVARL</sequence>
<dbReference type="Proteomes" id="UP001501490">
    <property type="component" value="Unassembled WGS sequence"/>
</dbReference>
<dbReference type="Gene3D" id="3.90.330.10">
    <property type="entry name" value="Nitrile hydratase alpha /Thiocyanate hydrolase gamma"/>
    <property type="match status" value="1"/>
</dbReference>
<keyword evidence="4" id="KW-0456">Lyase</keyword>
<accession>A0ABP6ZNT8</accession>
<protein>
    <recommendedName>
        <fullName evidence="2">nitrile hydratase</fullName>
        <ecNumber evidence="2">4.2.1.84</ecNumber>
    </recommendedName>
</protein>
<dbReference type="InterPro" id="IPR018141">
    <property type="entry name" value="Nitrile_hydratase_asu"/>
</dbReference>
<name>A0ABP6ZNT8_9ACTN</name>
<evidence type="ECO:0000256" key="3">
    <source>
        <dbReference type="ARBA" id="ARBA00022723"/>
    </source>
</evidence>
<comment type="caution">
    <text evidence="7">The sequence shown here is derived from an EMBL/GenBank/DDBJ whole genome shotgun (WGS) entry which is preliminary data.</text>
</comment>
<evidence type="ECO:0000313" key="7">
    <source>
        <dbReference type="EMBL" id="GAA3615676.1"/>
    </source>
</evidence>
<evidence type="ECO:0000313" key="8">
    <source>
        <dbReference type="Proteomes" id="UP001501490"/>
    </source>
</evidence>
<organism evidence="7 8">
    <name type="scientific">Microlunatus ginsengisoli</name>
    <dbReference type="NCBI Taxonomy" id="363863"/>
    <lineage>
        <taxon>Bacteria</taxon>
        <taxon>Bacillati</taxon>
        <taxon>Actinomycetota</taxon>
        <taxon>Actinomycetes</taxon>
        <taxon>Propionibacteriales</taxon>
        <taxon>Propionibacteriaceae</taxon>
        <taxon>Microlunatus</taxon>
    </lineage>
</organism>
<comment type="catalytic activity">
    <reaction evidence="5">
        <text>an aliphatic primary amide = an aliphatic nitrile + H2O</text>
        <dbReference type="Rhea" id="RHEA:12673"/>
        <dbReference type="ChEBI" id="CHEBI:15377"/>
        <dbReference type="ChEBI" id="CHEBI:65285"/>
        <dbReference type="ChEBI" id="CHEBI:80291"/>
        <dbReference type="EC" id="4.2.1.84"/>
    </reaction>
</comment>